<evidence type="ECO:0000313" key="2">
    <source>
        <dbReference type="Proteomes" id="UP001189429"/>
    </source>
</evidence>
<proteinExistence type="predicted"/>
<feature type="non-terminal residue" evidence="1">
    <location>
        <position position="1"/>
    </location>
</feature>
<feature type="non-terminal residue" evidence="1">
    <location>
        <position position="153"/>
    </location>
</feature>
<gene>
    <name evidence="1" type="ORF">PCOR1329_LOCUS5477</name>
</gene>
<keyword evidence="2" id="KW-1185">Reference proteome</keyword>
<protein>
    <submittedName>
        <fullName evidence="1">Uncharacterized protein</fullName>
    </submittedName>
</protein>
<dbReference type="EMBL" id="CAUYUJ010001447">
    <property type="protein sequence ID" value="CAK0795981.1"/>
    <property type="molecule type" value="Genomic_DNA"/>
</dbReference>
<evidence type="ECO:0000313" key="1">
    <source>
        <dbReference type="EMBL" id="CAK0795981.1"/>
    </source>
</evidence>
<organism evidence="1 2">
    <name type="scientific">Prorocentrum cordatum</name>
    <dbReference type="NCBI Taxonomy" id="2364126"/>
    <lineage>
        <taxon>Eukaryota</taxon>
        <taxon>Sar</taxon>
        <taxon>Alveolata</taxon>
        <taxon>Dinophyceae</taxon>
        <taxon>Prorocentrales</taxon>
        <taxon>Prorocentraceae</taxon>
        <taxon>Prorocentrum</taxon>
    </lineage>
</organism>
<name>A0ABN9PVA5_9DINO</name>
<accession>A0ABN9PVA5</accession>
<sequence>HAFQPLDAWAKALQLAERLEDRRAILSAFVGAQRLALQGGLAKLPGSGPAGALLLACSRLGWRMASDQTLRDDLGREVDLMASSRHTLQGIVEAGLRRQLWRDAADHHEELEALRRGGAVASIRYAFLSKKATARLAACSSSARNALVGCLWP</sequence>
<reference evidence="1" key="1">
    <citation type="submission" date="2023-10" db="EMBL/GenBank/DDBJ databases">
        <authorList>
            <person name="Chen Y."/>
            <person name="Shah S."/>
            <person name="Dougan E. K."/>
            <person name="Thang M."/>
            <person name="Chan C."/>
        </authorList>
    </citation>
    <scope>NUCLEOTIDE SEQUENCE [LARGE SCALE GENOMIC DNA]</scope>
</reference>
<comment type="caution">
    <text evidence="1">The sequence shown here is derived from an EMBL/GenBank/DDBJ whole genome shotgun (WGS) entry which is preliminary data.</text>
</comment>
<dbReference type="Proteomes" id="UP001189429">
    <property type="component" value="Unassembled WGS sequence"/>
</dbReference>